<feature type="non-terminal residue" evidence="2">
    <location>
        <position position="91"/>
    </location>
</feature>
<dbReference type="GO" id="GO:0071203">
    <property type="term" value="C:WASH complex"/>
    <property type="evidence" value="ECO:0007669"/>
    <property type="project" value="InterPro"/>
</dbReference>
<dbReference type="Proteomes" id="UP000230423">
    <property type="component" value="Unassembled WGS sequence"/>
</dbReference>
<organism evidence="2 3">
    <name type="scientific">Teladorsagia circumcincta</name>
    <name type="common">Brown stomach worm</name>
    <name type="synonym">Ostertagia circumcincta</name>
    <dbReference type="NCBI Taxonomy" id="45464"/>
    <lineage>
        <taxon>Eukaryota</taxon>
        <taxon>Metazoa</taxon>
        <taxon>Ecdysozoa</taxon>
        <taxon>Nematoda</taxon>
        <taxon>Chromadorea</taxon>
        <taxon>Rhabditida</taxon>
        <taxon>Rhabditina</taxon>
        <taxon>Rhabditomorpha</taxon>
        <taxon>Strongyloidea</taxon>
        <taxon>Trichostrongylidae</taxon>
        <taxon>Teladorsagia</taxon>
    </lineage>
</organism>
<proteinExistence type="predicted"/>
<dbReference type="PANTHER" id="PTHR31409">
    <property type="entry name" value="WASH COMPLEX SUBUNIT 4"/>
    <property type="match status" value="1"/>
</dbReference>
<dbReference type="GO" id="GO:0005768">
    <property type="term" value="C:endosome"/>
    <property type="evidence" value="ECO:0007669"/>
    <property type="project" value="TreeGrafter"/>
</dbReference>
<dbReference type="Pfam" id="PF14744">
    <property type="entry name" value="WASH-7_mid"/>
    <property type="match status" value="1"/>
</dbReference>
<gene>
    <name evidence="2" type="ORF">TELCIR_24467</name>
</gene>
<evidence type="ECO:0000313" key="3">
    <source>
        <dbReference type="Proteomes" id="UP000230423"/>
    </source>
</evidence>
<dbReference type="PANTHER" id="PTHR31409:SF0">
    <property type="entry name" value="WASH COMPLEX SUBUNIT 4"/>
    <property type="match status" value="1"/>
</dbReference>
<reference evidence="2 3" key="1">
    <citation type="submission" date="2015-09" db="EMBL/GenBank/DDBJ databases">
        <title>Draft genome of the parasitic nematode Teladorsagia circumcincta isolate WARC Sus (inbred).</title>
        <authorList>
            <person name="Mitreva M."/>
        </authorList>
    </citation>
    <scope>NUCLEOTIDE SEQUENCE [LARGE SCALE GENOMIC DNA]</scope>
    <source>
        <strain evidence="2 3">S</strain>
    </source>
</reference>
<evidence type="ECO:0000313" key="2">
    <source>
        <dbReference type="EMBL" id="PIO54176.1"/>
    </source>
</evidence>
<dbReference type="EMBL" id="KZ400566">
    <property type="protein sequence ID" value="PIO54176.1"/>
    <property type="molecule type" value="Genomic_DNA"/>
</dbReference>
<dbReference type="OrthoDB" id="10261210at2759"/>
<dbReference type="InterPro" id="IPR027307">
    <property type="entry name" value="WASH7"/>
</dbReference>
<dbReference type="InterPro" id="IPR028282">
    <property type="entry name" value="WASH-7_central"/>
</dbReference>
<dbReference type="GO" id="GO:0016197">
    <property type="term" value="P:endosomal transport"/>
    <property type="evidence" value="ECO:0007669"/>
    <property type="project" value="TreeGrafter"/>
</dbReference>
<sequence length="91" mass="10214">MATLAEQRYGLSLIDGMLPNCSIGQSLDVVKVMRSLGEFVTNFNYCLNQQLFIEKMSLNRTLRVLTAEHMADSMRTHGLGVLNTSVNITYQ</sequence>
<evidence type="ECO:0000259" key="1">
    <source>
        <dbReference type="Pfam" id="PF14744"/>
    </source>
</evidence>
<dbReference type="AlphaFoldDB" id="A0A2G9T897"/>
<feature type="domain" description="WASH complex subunit 7 central" evidence="1">
    <location>
        <begin position="1"/>
        <end position="91"/>
    </location>
</feature>
<dbReference type="GO" id="GO:0007032">
    <property type="term" value="P:endosome organization"/>
    <property type="evidence" value="ECO:0007669"/>
    <property type="project" value="TreeGrafter"/>
</dbReference>
<protein>
    <recommendedName>
        <fullName evidence="1">WASH complex subunit 7 central domain-containing protein</fullName>
    </recommendedName>
</protein>
<accession>A0A2G9T897</accession>
<keyword evidence="3" id="KW-1185">Reference proteome</keyword>
<name>A0A2G9T897_TELCI</name>